<accession>A0A1V4BP88</accession>
<evidence type="ECO:0000256" key="4">
    <source>
        <dbReference type="ARBA" id="ARBA00023065"/>
    </source>
</evidence>
<dbReference type="PANTHER" id="PTHR11878">
    <property type="entry name" value="SODIUM/CALCIUM EXCHANGER"/>
    <property type="match status" value="1"/>
</dbReference>
<dbReference type="Pfam" id="PF03160">
    <property type="entry name" value="Calx-beta"/>
    <property type="match status" value="2"/>
</dbReference>
<dbReference type="EMBL" id="MVGR01000005">
    <property type="protein sequence ID" value="OPF15947.1"/>
    <property type="molecule type" value="Genomic_DNA"/>
</dbReference>
<dbReference type="Gene3D" id="2.60.40.2030">
    <property type="match status" value="2"/>
</dbReference>
<keyword evidence="4" id="KW-0406">Ion transport</keyword>
<dbReference type="GO" id="GO:0016020">
    <property type="term" value="C:membrane"/>
    <property type="evidence" value="ECO:0007669"/>
    <property type="project" value="InterPro"/>
</dbReference>
<dbReference type="AlphaFoldDB" id="A0A1V4BP88"/>
<evidence type="ECO:0000313" key="7">
    <source>
        <dbReference type="Proteomes" id="UP000189835"/>
    </source>
</evidence>
<dbReference type="GO" id="GO:0030001">
    <property type="term" value="P:metal ion transport"/>
    <property type="evidence" value="ECO:0007669"/>
    <property type="project" value="TreeGrafter"/>
</dbReference>
<evidence type="ECO:0000259" key="5">
    <source>
        <dbReference type="SMART" id="SM00237"/>
    </source>
</evidence>
<reference evidence="6 7" key="1">
    <citation type="submission" date="2017-02" db="EMBL/GenBank/DDBJ databases">
        <title>Genome sequence of Microcystis aeruginosa KW.</title>
        <authorList>
            <person name="Oh H.-M."/>
            <person name="Ahn C.-Y."/>
            <person name="Jeong H."/>
            <person name="Srivastava A."/>
            <person name="Lee H.-G."/>
            <person name="Kang S.-R."/>
        </authorList>
    </citation>
    <scope>NUCLEOTIDE SEQUENCE [LARGE SCALE GENOMIC DNA]</scope>
    <source>
        <strain evidence="6 7">KW</strain>
    </source>
</reference>
<dbReference type="InterPro" id="IPR051171">
    <property type="entry name" value="CaCA"/>
</dbReference>
<dbReference type="SUPFAM" id="SSF89260">
    <property type="entry name" value="Collagen-binding domain"/>
    <property type="match status" value="2"/>
</dbReference>
<keyword evidence="2" id="KW-0677">Repeat</keyword>
<dbReference type="PANTHER" id="PTHR11878:SF65">
    <property type="entry name" value="NA_CA-EXCHANGE PROTEIN, ISOFORM G"/>
    <property type="match status" value="1"/>
</dbReference>
<gene>
    <name evidence="6" type="ORF">B1L04_26530</name>
</gene>
<keyword evidence="4" id="KW-0813">Transport</keyword>
<dbReference type="InterPro" id="IPR038081">
    <property type="entry name" value="CalX-like_sf"/>
</dbReference>
<name>A0A1V4BP88_MICAE</name>
<evidence type="ECO:0000256" key="1">
    <source>
        <dbReference type="ARBA" id="ARBA00022729"/>
    </source>
</evidence>
<dbReference type="InterPro" id="IPR003644">
    <property type="entry name" value="Calx_beta"/>
</dbReference>
<dbReference type="Proteomes" id="UP000189835">
    <property type="component" value="Unassembled WGS sequence"/>
</dbReference>
<evidence type="ECO:0000256" key="2">
    <source>
        <dbReference type="ARBA" id="ARBA00022737"/>
    </source>
</evidence>
<dbReference type="SUPFAM" id="SSF141072">
    <property type="entry name" value="CalX-like"/>
    <property type="match status" value="2"/>
</dbReference>
<dbReference type="GO" id="GO:0007154">
    <property type="term" value="P:cell communication"/>
    <property type="evidence" value="ECO:0007669"/>
    <property type="project" value="InterPro"/>
</dbReference>
<keyword evidence="3" id="KW-0106">Calcium</keyword>
<evidence type="ECO:0000313" key="6">
    <source>
        <dbReference type="EMBL" id="OPF15947.1"/>
    </source>
</evidence>
<keyword evidence="1" id="KW-0732">Signal</keyword>
<protein>
    <recommendedName>
        <fullName evidence="5">Calx-beta domain-containing protein</fullName>
    </recommendedName>
</protein>
<proteinExistence type="predicted"/>
<dbReference type="Gene3D" id="2.60.120.380">
    <property type="match status" value="2"/>
</dbReference>
<dbReference type="Pfam" id="PF04151">
    <property type="entry name" value="PPC"/>
    <property type="match status" value="2"/>
</dbReference>
<dbReference type="SMART" id="SM00237">
    <property type="entry name" value="Calx_beta"/>
    <property type="match status" value="1"/>
</dbReference>
<dbReference type="InterPro" id="IPR007280">
    <property type="entry name" value="Peptidase_C_arc/bac"/>
</dbReference>
<comment type="caution">
    <text evidence="6">The sequence shown here is derived from an EMBL/GenBank/DDBJ whole genome shotgun (WGS) entry which is preliminary data.</text>
</comment>
<dbReference type="RefSeq" id="WP_079209921.1">
    <property type="nucleotide sequence ID" value="NZ_MVGR01000005.1"/>
</dbReference>
<evidence type="ECO:0000256" key="3">
    <source>
        <dbReference type="ARBA" id="ARBA00022837"/>
    </source>
</evidence>
<feature type="domain" description="Calx-beta" evidence="5">
    <location>
        <begin position="340"/>
        <end position="441"/>
    </location>
</feature>
<organism evidence="6 7">
    <name type="scientific">Microcystis aeruginosa KW</name>
    <dbReference type="NCBI Taxonomy" id="1960155"/>
    <lineage>
        <taxon>Bacteria</taxon>
        <taxon>Bacillati</taxon>
        <taxon>Cyanobacteriota</taxon>
        <taxon>Cyanophyceae</taxon>
        <taxon>Oscillatoriophycideae</taxon>
        <taxon>Chroococcales</taxon>
        <taxon>Microcystaceae</taxon>
        <taxon>Microcystis</taxon>
    </lineage>
</organism>
<sequence>MNGANGGFSDKNRTIYLSSDYVSHVSADRDPLKGLTGTLLEEIGHFVDSLVNPVSDTLGDEGELFATNLMGLSLSPQEQERIAQENDHSFFSVNGQIIPIEQSLPDLAGNTLATARVVTVGATATTFTDFVGGLDRDDYYKFTLASDSLLDLKLTGLTADAYVELLDSTGAWITGSYNDGIVNETIQRALTAGTYYIQVQPEVLADFSGWENTNYSLSLVVTSLPADNAGNTLATARVVTLGTTASTFNDFVGNWDQDDYYKFTLASNSLLDLKLTGLTADAYVELLDSTGAWITGSYNDGIVNETIQRALTAGTYYIQVQPEVLADFSGWENTNYSLSLVATASQTLPTITVAATDAAAGETATGVTANPGSFTLTRTGNTASTLTVNYTLSGTATKGTDYNNLTGTVSFAAGAATALININPIDDTLAEGSETVILTLGTGTGYTVGATNTATVTIADNEVLPVITIAATDGSAGETLTGQTANPGSFTLTRTGNTASTLTVNYTLSGTATKGTDYNNLTGQ</sequence>